<name>A0A8S1H2X8_9PELO</name>
<dbReference type="AlphaFoldDB" id="A0A8S1H2X8"/>
<gene>
    <name evidence="2" type="ORF">CAUJ_LOCUS5780</name>
</gene>
<reference evidence="2" key="1">
    <citation type="submission" date="2020-10" db="EMBL/GenBank/DDBJ databases">
        <authorList>
            <person name="Kikuchi T."/>
        </authorList>
    </citation>
    <scope>NUCLEOTIDE SEQUENCE</scope>
    <source>
        <strain evidence="2">NKZ352</strain>
    </source>
</reference>
<evidence type="ECO:0000313" key="3">
    <source>
        <dbReference type="Proteomes" id="UP000835052"/>
    </source>
</evidence>
<feature type="region of interest" description="Disordered" evidence="1">
    <location>
        <begin position="1"/>
        <end position="49"/>
    </location>
</feature>
<keyword evidence="3" id="KW-1185">Reference proteome</keyword>
<proteinExistence type="predicted"/>
<evidence type="ECO:0000256" key="1">
    <source>
        <dbReference type="SAM" id="MobiDB-lite"/>
    </source>
</evidence>
<comment type="caution">
    <text evidence="2">The sequence shown here is derived from an EMBL/GenBank/DDBJ whole genome shotgun (WGS) entry which is preliminary data.</text>
</comment>
<evidence type="ECO:0000313" key="2">
    <source>
        <dbReference type="EMBL" id="CAD6189861.1"/>
    </source>
</evidence>
<sequence length="168" mass="18088">MNPAPALSGSAPAAADSLKTPVRPEFRLAEATRTSTAPIRKRSRNSMGEEARNLPCPVLDFNICDSPQKKAAKAEDVVLVVVEQPAPIVVEQPAPIVVEQPAPVIVEQPAPVVVEQLVPVVVEQLAPEVVEQPTSPARSCIRPAGLRRLSWAPVRTPVRFSKKSEFPL</sequence>
<organism evidence="2 3">
    <name type="scientific">Caenorhabditis auriculariae</name>
    <dbReference type="NCBI Taxonomy" id="2777116"/>
    <lineage>
        <taxon>Eukaryota</taxon>
        <taxon>Metazoa</taxon>
        <taxon>Ecdysozoa</taxon>
        <taxon>Nematoda</taxon>
        <taxon>Chromadorea</taxon>
        <taxon>Rhabditida</taxon>
        <taxon>Rhabditina</taxon>
        <taxon>Rhabditomorpha</taxon>
        <taxon>Rhabditoidea</taxon>
        <taxon>Rhabditidae</taxon>
        <taxon>Peloderinae</taxon>
        <taxon>Caenorhabditis</taxon>
    </lineage>
</organism>
<dbReference type="Proteomes" id="UP000835052">
    <property type="component" value="Unassembled WGS sequence"/>
</dbReference>
<accession>A0A8S1H2X8</accession>
<feature type="compositionally biased region" description="Low complexity" evidence="1">
    <location>
        <begin position="1"/>
        <end position="17"/>
    </location>
</feature>
<dbReference type="EMBL" id="CAJGYM010000012">
    <property type="protein sequence ID" value="CAD6189861.1"/>
    <property type="molecule type" value="Genomic_DNA"/>
</dbReference>
<protein>
    <submittedName>
        <fullName evidence="2">Uncharacterized protein</fullName>
    </submittedName>
</protein>